<proteinExistence type="predicted"/>
<dbReference type="AlphaFoldDB" id="A0A9P5U194"/>
<evidence type="ECO:0000313" key="2">
    <source>
        <dbReference type="Proteomes" id="UP000772434"/>
    </source>
</evidence>
<protein>
    <submittedName>
        <fullName evidence="1">Uncharacterized protein</fullName>
    </submittedName>
</protein>
<reference evidence="1" key="1">
    <citation type="submission" date="2020-11" db="EMBL/GenBank/DDBJ databases">
        <authorList>
            <consortium name="DOE Joint Genome Institute"/>
            <person name="Ahrendt S."/>
            <person name="Riley R."/>
            <person name="Andreopoulos W."/>
            <person name="Labutti K."/>
            <person name="Pangilinan J."/>
            <person name="Ruiz-Duenas F.J."/>
            <person name="Barrasa J.M."/>
            <person name="Sanchez-Garcia M."/>
            <person name="Camarero S."/>
            <person name="Miyauchi S."/>
            <person name="Serrano A."/>
            <person name="Linde D."/>
            <person name="Babiker R."/>
            <person name="Drula E."/>
            <person name="Ayuso-Fernandez I."/>
            <person name="Pacheco R."/>
            <person name="Padilla G."/>
            <person name="Ferreira P."/>
            <person name="Barriuso J."/>
            <person name="Kellner H."/>
            <person name="Castanera R."/>
            <person name="Alfaro M."/>
            <person name="Ramirez L."/>
            <person name="Pisabarro A.G."/>
            <person name="Kuo A."/>
            <person name="Tritt A."/>
            <person name="Lipzen A."/>
            <person name="He G."/>
            <person name="Yan M."/>
            <person name="Ng V."/>
            <person name="Cullen D."/>
            <person name="Martin F."/>
            <person name="Rosso M.-N."/>
            <person name="Henrissat B."/>
            <person name="Hibbett D."/>
            <person name="Martinez A.T."/>
            <person name="Grigoriev I.V."/>
        </authorList>
    </citation>
    <scope>NUCLEOTIDE SEQUENCE</scope>
    <source>
        <strain evidence="1">AH 40177</strain>
    </source>
</reference>
<name>A0A9P5U194_9AGAR</name>
<comment type="caution">
    <text evidence="1">The sequence shown here is derived from an EMBL/GenBank/DDBJ whole genome shotgun (WGS) entry which is preliminary data.</text>
</comment>
<sequence>MAQKLNLIEQPTLCKSNSHDERVPVDFITRSFTTTSTFLKAILFTGFGYAGSHYDRDGYSTLHPSRLPGLTHFIPLKADFLSQDLHRDPIVAYIRFFEEQKSYMAGFTFYPKGVVLVVFGFCFRPGQRIAVSFCLLIFLPVKCSIFWERSRTGAGGHRNAALEEDGLGADFIEYAPLESSSPCLSKLPSHLLERSANAARSLWRKLLTPIRLIFPRNLLYAETHASFALRLSFLL</sequence>
<accession>A0A9P5U194</accession>
<dbReference type="EMBL" id="JADNRY010000166">
    <property type="protein sequence ID" value="KAF9062656.1"/>
    <property type="molecule type" value="Genomic_DNA"/>
</dbReference>
<organism evidence="1 2">
    <name type="scientific">Rhodocollybia butyracea</name>
    <dbReference type="NCBI Taxonomy" id="206335"/>
    <lineage>
        <taxon>Eukaryota</taxon>
        <taxon>Fungi</taxon>
        <taxon>Dikarya</taxon>
        <taxon>Basidiomycota</taxon>
        <taxon>Agaricomycotina</taxon>
        <taxon>Agaricomycetes</taxon>
        <taxon>Agaricomycetidae</taxon>
        <taxon>Agaricales</taxon>
        <taxon>Marasmiineae</taxon>
        <taxon>Omphalotaceae</taxon>
        <taxon>Rhodocollybia</taxon>
    </lineage>
</organism>
<dbReference type="Proteomes" id="UP000772434">
    <property type="component" value="Unassembled WGS sequence"/>
</dbReference>
<gene>
    <name evidence="1" type="ORF">BDP27DRAFT_1368698</name>
</gene>
<keyword evidence="2" id="KW-1185">Reference proteome</keyword>
<evidence type="ECO:0000313" key="1">
    <source>
        <dbReference type="EMBL" id="KAF9062656.1"/>
    </source>
</evidence>